<evidence type="ECO:0000259" key="2">
    <source>
        <dbReference type="Pfam" id="PF01400"/>
    </source>
</evidence>
<reference evidence="3 4" key="1">
    <citation type="submission" date="2016-04" db="EMBL/GenBank/DDBJ databases">
        <title>A degradative enzymes factory behind the ericoid mycorrhizal symbiosis.</title>
        <authorList>
            <consortium name="DOE Joint Genome Institute"/>
            <person name="Martino E."/>
            <person name="Morin E."/>
            <person name="Grelet G."/>
            <person name="Kuo A."/>
            <person name="Kohler A."/>
            <person name="Daghino S."/>
            <person name="Barry K."/>
            <person name="Choi C."/>
            <person name="Cichocki N."/>
            <person name="Clum A."/>
            <person name="Copeland A."/>
            <person name="Hainaut M."/>
            <person name="Haridas S."/>
            <person name="Labutti K."/>
            <person name="Lindquist E."/>
            <person name="Lipzen A."/>
            <person name="Khouja H.-R."/>
            <person name="Murat C."/>
            <person name="Ohm R."/>
            <person name="Olson A."/>
            <person name="Spatafora J."/>
            <person name="Veneault-Fourrey C."/>
            <person name="Henrissat B."/>
            <person name="Grigoriev I."/>
            <person name="Martin F."/>
            <person name="Perotto S."/>
        </authorList>
    </citation>
    <scope>NUCLEOTIDE SEQUENCE [LARGE SCALE GENOMIC DNA]</scope>
    <source>
        <strain evidence="3 4">E</strain>
    </source>
</reference>
<dbReference type="AlphaFoldDB" id="A0A2J6TBE5"/>
<organism evidence="3 4">
    <name type="scientific">Hyaloscypha bicolor E</name>
    <dbReference type="NCBI Taxonomy" id="1095630"/>
    <lineage>
        <taxon>Eukaryota</taxon>
        <taxon>Fungi</taxon>
        <taxon>Dikarya</taxon>
        <taxon>Ascomycota</taxon>
        <taxon>Pezizomycotina</taxon>
        <taxon>Leotiomycetes</taxon>
        <taxon>Helotiales</taxon>
        <taxon>Hyaloscyphaceae</taxon>
        <taxon>Hyaloscypha</taxon>
        <taxon>Hyaloscypha bicolor</taxon>
    </lineage>
</organism>
<dbReference type="Proteomes" id="UP000235371">
    <property type="component" value="Unassembled WGS sequence"/>
</dbReference>
<dbReference type="GeneID" id="36580521"/>
<dbReference type="EMBL" id="KZ613790">
    <property type="protein sequence ID" value="PMD60346.1"/>
    <property type="molecule type" value="Genomic_DNA"/>
</dbReference>
<protein>
    <submittedName>
        <fullName evidence="3">Zincin</fullName>
    </submittedName>
</protein>
<dbReference type="Pfam" id="PF01400">
    <property type="entry name" value="Astacin"/>
    <property type="match status" value="1"/>
</dbReference>
<dbReference type="STRING" id="1095630.A0A2J6TBE5"/>
<dbReference type="Gene3D" id="3.40.390.10">
    <property type="entry name" value="Collagenase (Catalytic Domain)"/>
    <property type="match status" value="1"/>
</dbReference>
<dbReference type="GO" id="GO:0004222">
    <property type="term" value="F:metalloendopeptidase activity"/>
    <property type="evidence" value="ECO:0007669"/>
    <property type="project" value="InterPro"/>
</dbReference>
<dbReference type="RefSeq" id="XP_024737250.1">
    <property type="nucleotide sequence ID" value="XM_024872440.1"/>
</dbReference>
<name>A0A2J6TBE5_9HELO</name>
<dbReference type="InterPro" id="IPR001506">
    <property type="entry name" value="Peptidase_M12A"/>
</dbReference>
<feature type="region of interest" description="Disordered" evidence="1">
    <location>
        <begin position="253"/>
        <end position="272"/>
    </location>
</feature>
<dbReference type="SUPFAM" id="SSF55486">
    <property type="entry name" value="Metalloproteases ('zincins'), catalytic domain"/>
    <property type="match status" value="1"/>
</dbReference>
<gene>
    <name evidence="3" type="ORF">K444DRAFT_391409</name>
</gene>
<keyword evidence="4" id="KW-1185">Reference proteome</keyword>
<feature type="domain" description="Peptidase M12A" evidence="2">
    <location>
        <begin position="76"/>
        <end position="221"/>
    </location>
</feature>
<evidence type="ECO:0000313" key="3">
    <source>
        <dbReference type="EMBL" id="PMD60346.1"/>
    </source>
</evidence>
<evidence type="ECO:0000256" key="1">
    <source>
        <dbReference type="SAM" id="MobiDB-lite"/>
    </source>
</evidence>
<dbReference type="InParanoid" id="A0A2J6TBE5"/>
<dbReference type="InterPro" id="IPR024079">
    <property type="entry name" value="MetalloPept_cat_dom_sf"/>
</dbReference>
<accession>A0A2J6TBE5</accession>
<evidence type="ECO:0000313" key="4">
    <source>
        <dbReference type="Proteomes" id="UP000235371"/>
    </source>
</evidence>
<dbReference type="OrthoDB" id="291007at2759"/>
<dbReference type="GO" id="GO:0006508">
    <property type="term" value="P:proteolysis"/>
    <property type="evidence" value="ECO:0007669"/>
    <property type="project" value="InterPro"/>
</dbReference>
<sequence length="312" mass="34368">MASRVLEVMDPAGVASVDPKSFANSDDKDFALLAKVSAFQLAVDYGNEPLSAVTFPKKMWPRGKPIIVCFLDGYPAQHSFVKKCWAEYQVDLTFEYVDHRGRKSSDVRITFEGEGFQSLIGNAQVSKDKATMTLGAKIWDGSRELRAHILHEGLHMLGFGHEHASPKSPIKWNFDKVYKHFKTMCGWDSETTSVNVLKQHPADQVDASEYDPKSIMHYQIDDSCTQDGSCVLVNLELSDLDKQRLKSMYADNSHTGVAEASPPTLPMASASPPPPTLATVLQLVGGQAKLVGLYSPLVLLLVFGAARVRKLV</sequence>
<proteinExistence type="predicted"/>